<dbReference type="AlphaFoldDB" id="A0A0E3SD70"/>
<organism evidence="1 2">
    <name type="scientific">Methanosarcina horonobensis HB-1 = JCM 15518</name>
    <dbReference type="NCBI Taxonomy" id="1434110"/>
    <lineage>
        <taxon>Archaea</taxon>
        <taxon>Methanobacteriati</taxon>
        <taxon>Methanobacteriota</taxon>
        <taxon>Stenosarchaea group</taxon>
        <taxon>Methanomicrobia</taxon>
        <taxon>Methanosarcinales</taxon>
        <taxon>Methanosarcinaceae</taxon>
        <taxon>Methanosarcina</taxon>
    </lineage>
</organism>
<protein>
    <submittedName>
        <fullName evidence="1">Uncharacterized protein</fullName>
    </submittedName>
</protein>
<proteinExistence type="predicted"/>
<keyword evidence="2" id="KW-1185">Reference proteome</keyword>
<dbReference type="EMBL" id="CP009516">
    <property type="protein sequence ID" value="AKB78007.1"/>
    <property type="molecule type" value="Genomic_DNA"/>
</dbReference>
<evidence type="ECO:0000313" key="1">
    <source>
        <dbReference type="EMBL" id="AKB78007.1"/>
    </source>
</evidence>
<sequence>MLSVNNDGGYYVPHVVFAPVELKLSRRNACGQLCITFYAVPAGLGMNPMELGADLLPSNTYQNVAFEIK</sequence>
<evidence type="ECO:0000313" key="2">
    <source>
        <dbReference type="Proteomes" id="UP000033101"/>
    </source>
</evidence>
<dbReference type="HOGENOM" id="CLU_2766158_0_0_2"/>
<dbReference type="Proteomes" id="UP000033101">
    <property type="component" value="Chromosome"/>
</dbReference>
<dbReference type="KEGG" id="mhor:MSHOH_1524"/>
<accession>A0A0E3SD70</accession>
<gene>
    <name evidence="1" type="ORF">MSHOH_1524</name>
</gene>
<name>A0A0E3SD70_9EURY</name>
<reference evidence="1 2" key="1">
    <citation type="submission" date="2014-07" db="EMBL/GenBank/DDBJ databases">
        <title>Methanogenic archaea and the global carbon cycle.</title>
        <authorList>
            <person name="Henriksen J.R."/>
            <person name="Luke J."/>
            <person name="Reinhart S."/>
            <person name="Benedict M.N."/>
            <person name="Youngblut N.D."/>
            <person name="Metcalf M.E."/>
            <person name="Whitaker R.J."/>
            <person name="Metcalf W.W."/>
        </authorList>
    </citation>
    <scope>NUCLEOTIDE SEQUENCE [LARGE SCALE GENOMIC DNA]</scope>
    <source>
        <strain evidence="1 2">HB-1</strain>
    </source>
</reference>